<accession>A0AAE9X934</accession>
<dbReference type="Proteomes" id="UP001179540">
    <property type="component" value="Chromosome"/>
</dbReference>
<proteinExistence type="predicted"/>
<dbReference type="InterPro" id="IPR027417">
    <property type="entry name" value="P-loop_NTPase"/>
</dbReference>
<name>A0AAE9X934_PORGN</name>
<dbReference type="AlphaFoldDB" id="A0AAE9X934"/>
<evidence type="ECO:0000313" key="2">
    <source>
        <dbReference type="Proteomes" id="UP001179540"/>
    </source>
</evidence>
<evidence type="ECO:0008006" key="3">
    <source>
        <dbReference type="Google" id="ProtNLM"/>
    </source>
</evidence>
<organism evidence="1 2">
    <name type="scientific">Porphyromonas gingivalis</name>
    <name type="common">Bacteroides gingivalis</name>
    <dbReference type="NCBI Taxonomy" id="837"/>
    <lineage>
        <taxon>Bacteria</taxon>
        <taxon>Pseudomonadati</taxon>
        <taxon>Bacteroidota</taxon>
        <taxon>Bacteroidia</taxon>
        <taxon>Bacteroidales</taxon>
        <taxon>Porphyromonadaceae</taxon>
        <taxon>Porphyromonas</taxon>
    </lineage>
</organism>
<dbReference type="EMBL" id="CP116613">
    <property type="protein sequence ID" value="WCF98648.1"/>
    <property type="molecule type" value="Genomic_DNA"/>
</dbReference>
<protein>
    <recommendedName>
        <fullName evidence="3">Terminase</fullName>
    </recommendedName>
</protein>
<sequence>MAKRRLSVEDRHALKSWEEIVAAIKESSDINPADTQVEIAVRKKRLEADHEAWFRYYFEAYYSSDPAPFHIRSTKRFFDNRRLYDVRAWSRELSKTSTTMMQVTKAALTGEIRNVLYISNSYDNAEKMVGHIKANMEANQRITQDYGEQKTIGLWEDGNFVCRCGCAFLALGAGQSPRGTKNKNFRPDCIVFDDIDTDEECRNPDRIKIKWKWIEEATIPAMSVSGSYRIIFNGNIIANDCCIARAIEKAKQIPQIGHYEIINIRDKNGRSVWARNSEEDIDMFLSLISTAAGQKEFFNNPPSEGEVFTEMHWGKCPPLQKLQYLVSYGDPAPSNSKNKATSFKANFLVGFLDGYFYVYTGFLDRVANAEFVNWYYYTREYVGEKQQIRYFIENNTLQDPFYQQVFIPLFTAAGMERGIIPISPDERKKPEKFDRIEGNLEPLNRQGRLILNIDEKDNPHMKRLEEQFLCLSRAMKAPVDGPDTVEGAWYKINEMLQRMLNGSITIGARQHSKKRI</sequence>
<evidence type="ECO:0000313" key="1">
    <source>
        <dbReference type="EMBL" id="WCF98648.1"/>
    </source>
</evidence>
<gene>
    <name evidence="1" type="ORF">NY149_09095</name>
</gene>
<dbReference type="RefSeq" id="WP_271912379.1">
    <property type="nucleotide sequence ID" value="NZ_CP116613.1"/>
</dbReference>
<reference evidence="1" key="1">
    <citation type="submission" date="2023-01" db="EMBL/GenBank/DDBJ databases">
        <title>Phages are important unrecognized players in the ecology of the oral pathogen Porphyromonas gingivalis.</title>
        <authorList>
            <person name="Matrishin C.B."/>
            <person name="Kauffman K.M."/>
        </authorList>
    </citation>
    <scope>NUCLEOTIDE SEQUENCE</scope>
    <source>
        <strain evidence="1">HG1691old</strain>
    </source>
</reference>
<dbReference type="Gene3D" id="3.40.50.300">
    <property type="entry name" value="P-loop containing nucleotide triphosphate hydrolases"/>
    <property type="match status" value="1"/>
</dbReference>